<evidence type="ECO:0000313" key="1">
    <source>
        <dbReference type="EMBL" id="EJW96811.1"/>
    </source>
</evidence>
<name>J9FPD7_9ZZZZ</name>
<organism evidence="1">
    <name type="scientific">gut metagenome</name>
    <dbReference type="NCBI Taxonomy" id="749906"/>
    <lineage>
        <taxon>unclassified sequences</taxon>
        <taxon>metagenomes</taxon>
        <taxon>organismal metagenomes</taxon>
    </lineage>
</organism>
<accession>J9FPD7</accession>
<proteinExistence type="predicted"/>
<gene>
    <name evidence="1" type="ORF">EVA_15081</name>
</gene>
<reference evidence="1" key="1">
    <citation type="journal article" date="2012" name="PLoS ONE">
        <title>Gene sets for utilization of primary and secondary nutrition supplies in the distal gut of endangered iberian lynx.</title>
        <authorList>
            <person name="Alcaide M."/>
            <person name="Messina E."/>
            <person name="Richter M."/>
            <person name="Bargiela R."/>
            <person name="Peplies J."/>
            <person name="Huws S.A."/>
            <person name="Newbold C.J."/>
            <person name="Golyshin P.N."/>
            <person name="Simon M.A."/>
            <person name="Lopez G."/>
            <person name="Yakimov M.M."/>
            <person name="Ferrer M."/>
        </authorList>
    </citation>
    <scope>NUCLEOTIDE SEQUENCE</scope>
</reference>
<sequence length="55" mass="5955">MPGQVKRCAHFSTRSARPATYPPVGAIPPPGFLIKLPTIRSAPTERGSRVWVNSP</sequence>
<protein>
    <submittedName>
        <fullName evidence="1">Uncharacterized protein</fullName>
    </submittedName>
</protein>
<comment type="caution">
    <text evidence="1">The sequence shown here is derived from an EMBL/GenBank/DDBJ whole genome shotgun (WGS) entry which is preliminary data.</text>
</comment>
<dbReference type="EMBL" id="AMCI01005091">
    <property type="protein sequence ID" value="EJW96811.1"/>
    <property type="molecule type" value="Genomic_DNA"/>
</dbReference>
<dbReference type="AlphaFoldDB" id="J9FPD7"/>